<comment type="caution">
    <text evidence="6">The sequence shown here is derived from an EMBL/GenBank/DDBJ whole genome shotgun (WGS) entry which is preliminary data.</text>
</comment>
<organism evidence="6 7">
    <name type="scientific">Armadillidium nasatum</name>
    <dbReference type="NCBI Taxonomy" id="96803"/>
    <lineage>
        <taxon>Eukaryota</taxon>
        <taxon>Metazoa</taxon>
        <taxon>Ecdysozoa</taxon>
        <taxon>Arthropoda</taxon>
        <taxon>Crustacea</taxon>
        <taxon>Multicrustacea</taxon>
        <taxon>Malacostraca</taxon>
        <taxon>Eumalacostraca</taxon>
        <taxon>Peracarida</taxon>
        <taxon>Isopoda</taxon>
        <taxon>Oniscidea</taxon>
        <taxon>Crinocheta</taxon>
        <taxon>Armadillidiidae</taxon>
        <taxon>Armadillidium</taxon>
    </lineage>
</organism>
<evidence type="ECO:0000256" key="2">
    <source>
        <dbReference type="ARBA" id="ARBA00022793"/>
    </source>
</evidence>
<sequence>MLFQFHFVTHWQHPHFHAYFPSGNSYPSILGDMLSDGLGTIGFSWAASPACTELETIVLDWMGIN</sequence>
<evidence type="ECO:0008006" key="8">
    <source>
        <dbReference type="Google" id="ProtNLM"/>
    </source>
</evidence>
<comment type="cofactor">
    <cofactor evidence="1 5">
        <name>pyridoxal 5'-phosphate</name>
        <dbReference type="ChEBI" id="CHEBI:597326"/>
    </cofactor>
</comment>
<dbReference type="GO" id="GO:0016831">
    <property type="term" value="F:carboxy-lyase activity"/>
    <property type="evidence" value="ECO:0007669"/>
    <property type="project" value="UniProtKB-KW"/>
</dbReference>
<protein>
    <recommendedName>
        <fullName evidence="8">Aromatic-L-amino-acid decarboxylase</fullName>
    </recommendedName>
</protein>
<dbReference type="InterPro" id="IPR002129">
    <property type="entry name" value="PyrdxlP-dep_de-COase"/>
</dbReference>
<dbReference type="Pfam" id="PF00282">
    <property type="entry name" value="Pyridoxal_deC"/>
    <property type="match status" value="1"/>
</dbReference>
<dbReference type="InterPro" id="IPR015421">
    <property type="entry name" value="PyrdxlP-dep_Trfase_major"/>
</dbReference>
<evidence type="ECO:0000256" key="3">
    <source>
        <dbReference type="ARBA" id="ARBA00022898"/>
    </source>
</evidence>
<evidence type="ECO:0000256" key="1">
    <source>
        <dbReference type="ARBA" id="ARBA00001933"/>
    </source>
</evidence>
<gene>
    <name evidence="6" type="ORF">Anas_12257</name>
</gene>
<name>A0A5N5SS04_9CRUS</name>
<dbReference type="PANTHER" id="PTHR11999">
    <property type="entry name" value="GROUP II PYRIDOXAL-5-PHOSPHATE DECARBOXYLASE"/>
    <property type="match status" value="1"/>
</dbReference>
<dbReference type="InterPro" id="IPR010977">
    <property type="entry name" value="Aromatic_deC"/>
</dbReference>
<dbReference type="PRINTS" id="PR00800">
    <property type="entry name" value="YHDCRBOXLASE"/>
</dbReference>
<dbReference type="GO" id="GO:0006520">
    <property type="term" value="P:amino acid metabolic process"/>
    <property type="evidence" value="ECO:0007669"/>
    <property type="project" value="InterPro"/>
</dbReference>
<evidence type="ECO:0000256" key="4">
    <source>
        <dbReference type="ARBA" id="ARBA00023239"/>
    </source>
</evidence>
<dbReference type="EMBL" id="SEYY01020861">
    <property type="protein sequence ID" value="KAB7496954.1"/>
    <property type="molecule type" value="Genomic_DNA"/>
</dbReference>
<dbReference type="GO" id="GO:0030170">
    <property type="term" value="F:pyridoxal phosphate binding"/>
    <property type="evidence" value="ECO:0007669"/>
    <property type="project" value="InterPro"/>
</dbReference>
<reference evidence="6 7" key="1">
    <citation type="journal article" date="2019" name="PLoS Biol.">
        <title>Sex chromosomes control vertical transmission of feminizing Wolbachia symbionts in an isopod.</title>
        <authorList>
            <person name="Becking T."/>
            <person name="Chebbi M.A."/>
            <person name="Giraud I."/>
            <person name="Moumen B."/>
            <person name="Laverre T."/>
            <person name="Caubet Y."/>
            <person name="Peccoud J."/>
            <person name="Gilbert C."/>
            <person name="Cordaux R."/>
        </authorList>
    </citation>
    <scope>NUCLEOTIDE SEQUENCE [LARGE SCALE GENOMIC DNA]</scope>
    <source>
        <strain evidence="6">ANa2</strain>
        <tissue evidence="6">Whole body excluding digestive tract and cuticle</tissue>
    </source>
</reference>
<dbReference type="GO" id="GO:0019752">
    <property type="term" value="P:carboxylic acid metabolic process"/>
    <property type="evidence" value="ECO:0007669"/>
    <property type="project" value="InterPro"/>
</dbReference>
<evidence type="ECO:0000313" key="6">
    <source>
        <dbReference type="EMBL" id="KAB7496954.1"/>
    </source>
</evidence>
<evidence type="ECO:0000256" key="5">
    <source>
        <dbReference type="RuleBase" id="RU000382"/>
    </source>
</evidence>
<proteinExistence type="inferred from homology"/>
<dbReference type="PANTHER" id="PTHR11999:SF70">
    <property type="entry name" value="MIP05841P"/>
    <property type="match status" value="1"/>
</dbReference>
<keyword evidence="2" id="KW-0210">Decarboxylase</keyword>
<accession>A0A5N5SS04</accession>
<dbReference type="OrthoDB" id="639767at2759"/>
<comment type="similarity">
    <text evidence="5">Belongs to the group II decarboxylase family.</text>
</comment>
<evidence type="ECO:0000313" key="7">
    <source>
        <dbReference type="Proteomes" id="UP000326759"/>
    </source>
</evidence>
<dbReference type="AlphaFoldDB" id="A0A5N5SS04"/>
<dbReference type="Proteomes" id="UP000326759">
    <property type="component" value="Unassembled WGS sequence"/>
</dbReference>
<dbReference type="InterPro" id="IPR015424">
    <property type="entry name" value="PyrdxlP-dep_Trfase"/>
</dbReference>
<keyword evidence="7" id="KW-1185">Reference proteome</keyword>
<keyword evidence="3 5" id="KW-0663">Pyridoxal phosphate</keyword>
<keyword evidence="4 5" id="KW-0456">Lyase</keyword>
<dbReference type="Gene3D" id="3.40.640.10">
    <property type="entry name" value="Type I PLP-dependent aspartate aminotransferase-like (Major domain)"/>
    <property type="match status" value="1"/>
</dbReference>
<dbReference type="GO" id="GO:0005737">
    <property type="term" value="C:cytoplasm"/>
    <property type="evidence" value="ECO:0007669"/>
    <property type="project" value="TreeGrafter"/>
</dbReference>
<dbReference type="SUPFAM" id="SSF53383">
    <property type="entry name" value="PLP-dependent transferases"/>
    <property type="match status" value="1"/>
</dbReference>